<dbReference type="InterPro" id="IPR002347">
    <property type="entry name" value="SDR_fam"/>
</dbReference>
<dbReference type="PANTHER" id="PTHR45458:SF1">
    <property type="entry name" value="SHORT CHAIN DEHYDROGENASE"/>
    <property type="match status" value="1"/>
</dbReference>
<dbReference type="InterPro" id="IPR036291">
    <property type="entry name" value="NAD(P)-bd_dom_sf"/>
</dbReference>
<sequence length="235" mass="24642">MSSSEQQIVLVVGASRGLGLVLVEQLAKSPTTRALGTVRTQSPALQAQLPSATFLTADITNEASVLSAAQNVPELDVLIVNAGMGARDPVTQSSTETLAAYLDTNVLGPHRAIRAFLPALRARKTRKIILISSSSGCLTHQAMPDSIGLAGCYGTSKAALNMLAVQTSNELNRAGEEFTVVSIHPGWVATDMGNRVGHGGMPPAESASKILELVGRLETGDSASFYKSDGEKMPW</sequence>
<dbReference type="Gene3D" id="3.40.50.720">
    <property type="entry name" value="NAD(P)-binding Rossmann-like Domain"/>
    <property type="match status" value="1"/>
</dbReference>
<name>A0ABQ0LKZ1_MYCCL</name>
<keyword evidence="2" id="KW-1185">Reference proteome</keyword>
<protein>
    <recommendedName>
        <fullName evidence="3">NAD(P)-binding protein</fullName>
    </recommendedName>
</protein>
<evidence type="ECO:0008006" key="3">
    <source>
        <dbReference type="Google" id="ProtNLM"/>
    </source>
</evidence>
<dbReference type="InterPro" id="IPR052184">
    <property type="entry name" value="SDR_enzymes"/>
</dbReference>
<accession>A0ABQ0LKZ1</accession>
<evidence type="ECO:0000313" key="1">
    <source>
        <dbReference type="EMBL" id="GAT51705.1"/>
    </source>
</evidence>
<gene>
    <name evidence="1" type="ORF">MCHLO_08823</name>
</gene>
<dbReference type="EMBL" id="DF847309">
    <property type="protein sequence ID" value="GAT51705.1"/>
    <property type="molecule type" value="Genomic_DNA"/>
</dbReference>
<dbReference type="Proteomes" id="UP000815677">
    <property type="component" value="Unassembled WGS sequence"/>
</dbReference>
<evidence type="ECO:0000313" key="2">
    <source>
        <dbReference type="Proteomes" id="UP000815677"/>
    </source>
</evidence>
<dbReference type="Pfam" id="PF00106">
    <property type="entry name" value="adh_short"/>
    <property type="match status" value="1"/>
</dbReference>
<reference evidence="1" key="1">
    <citation type="submission" date="2014-09" db="EMBL/GenBank/DDBJ databases">
        <title>Genome sequence of the luminous mushroom Mycena chlorophos for searching fungal bioluminescence genes.</title>
        <authorList>
            <person name="Tanaka Y."/>
            <person name="Kasuga D."/>
            <person name="Oba Y."/>
            <person name="Hase S."/>
            <person name="Sato K."/>
            <person name="Oba Y."/>
            <person name="Sakakibara Y."/>
        </authorList>
    </citation>
    <scope>NUCLEOTIDE SEQUENCE</scope>
</reference>
<dbReference type="PANTHER" id="PTHR45458">
    <property type="entry name" value="SHORT-CHAIN DEHYDROGENASE/REDUCTASE SDR"/>
    <property type="match status" value="1"/>
</dbReference>
<dbReference type="CDD" id="cd05325">
    <property type="entry name" value="carb_red_sniffer_like_SDR_c"/>
    <property type="match status" value="1"/>
</dbReference>
<proteinExistence type="predicted"/>
<organism evidence="1 2">
    <name type="scientific">Mycena chlorophos</name>
    <name type="common">Agaric fungus</name>
    <name type="synonym">Agaricus chlorophos</name>
    <dbReference type="NCBI Taxonomy" id="658473"/>
    <lineage>
        <taxon>Eukaryota</taxon>
        <taxon>Fungi</taxon>
        <taxon>Dikarya</taxon>
        <taxon>Basidiomycota</taxon>
        <taxon>Agaricomycotina</taxon>
        <taxon>Agaricomycetes</taxon>
        <taxon>Agaricomycetidae</taxon>
        <taxon>Agaricales</taxon>
        <taxon>Marasmiineae</taxon>
        <taxon>Mycenaceae</taxon>
        <taxon>Mycena</taxon>
    </lineage>
</organism>
<dbReference type="PRINTS" id="PR00081">
    <property type="entry name" value="GDHRDH"/>
</dbReference>
<dbReference type="SUPFAM" id="SSF51735">
    <property type="entry name" value="NAD(P)-binding Rossmann-fold domains"/>
    <property type="match status" value="1"/>
</dbReference>